<dbReference type="Proteomes" id="UP000265520">
    <property type="component" value="Unassembled WGS sequence"/>
</dbReference>
<dbReference type="EMBL" id="LXQA010035851">
    <property type="protein sequence ID" value="MCH97759.1"/>
    <property type="molecule type" value="Genomic_DNA"/>
</dbReference>
<organism evidence="2 3">
    <name type="scientific">Trifolium medium</name>
    <dbReference type="NCBI Taxonomy" id="97028"/>
    <lineage>
        <taxon>Eukaryota</taxon>
        <taxon>Viridiplantae</taxon>
        <taxon>Streptophyta</taxon>
        <taxon>Embryophyta</taxon>
        <taxon>Tracheophyta</taxon>
        <taxon>Spermatophyta</taxon>
        <taxon>Magnoliopsida</taxon>
        <taxon>eudicotyledons</taxon>
        <taxon>Gunneridae</taxon>
        <taxon>Pentapetalae</taxon>
        <taxon>rosids</taxon>
        <taxon>fabids</taxon>
        <taxon>Fabales</taxon>
        <taxon>Fabaceae</taxon>
        <taxon>Papilionoideae</taxon>
        <taxon>50 kb inversion clade</taxon>
        <taxon>NPAAA clade</taxon>
        <taxon>Hologalegina</taxon>
        <taxon>IRL clade</taxon>
        <taxon>Trifolieae</taxon>
        <taxon>Trifolium</taxon>
    </lineage>
</organism>
<reference evidence="2 3" key="1">
    <citation type="journal article" date="2018" name="Front. Plant Sci.">
        <title>Red Clover (Trifolium pratense) and Zigzag Clover (T. medium) - A Picture of Genomic Similarities and Differences.</title>
        <authorList>
            <person name="Dluhosova J."/>
            <person name="Istvanek J."/>
            <person name="Nedelnik J."/>
            <person name="Repkova J."/>
        </authorList>
    </citation>
    <scope>NUCLEOTIDE SEQUENCE [LARGE SCALE GENOMIC DNA]</scope>
    <source>
        <strain evidence="3">cv. 10/8</strain>
        <tissue evidence="2">Leaf</tissue>
    </source>
</reference>
<accession>A0A392NEX4</accession>
<evidence type="ECO:0000313" key="3">
    <source>
        <dbReference type="Proteomes" id="UP000265520"/>
    </source>
</evidence>
<name>A0A392NEX4_9FABA</name>
<dbReference type="AlphaFoldDB" id="A0A392NEX4"/>
<evidence type="ECO:0000256" key="1">
    <source>
        <dbReference type="SAM" id="MobiDB-lite"/>
    </source>
</evidence>
<evidence type="ECO:0000313" key="2">
    <source>
        <dbReference type="EMBL" id="MCH97759.1"/>
    </source>
</evidence>
<sequence>MKAGNLALDGSPFLVAGPIWLLQLWLSATFEKELGLSIGEDYLAEIANRSIKGTRLVRLAPHPIKQDSKTLFMKYMKIFLNFNKITAQHTPFLERKFGPSWFTEEFPASNPDARDDVNDIWTAYLDPTVLSCRVGNQPKHLGLVGYQPNLVSRQFGFAQILPKSLYEHKKNICLGCSNGISDTWYKKYLKVTSEVSYDLQPFKYTNCHFYTKEFSDWWDKYYSSKSMCDDALLGMLENGFNQPQIENIRSKIKGRVKSTTSMQKIEKTSDAAGTSKQQDRSKLKE</sequence>
<comment type="caution">
    <text evidence="2">The sequence shown here is derived from an EMBL/GenBank/DDBJ whole genome shotgun (WGS) entry which is preliminary data.</text>
</comment>
<keyword evidence="3" id="KW-1185">Reference proteome</keyword>
<protein>
    <recommendedName>
        <fullName evidence="4">Aminotransferase-like plant mobile domain-containing protein</fullName>
    </recommendedName>
</protein>
<proteinExistence type="predicted"/>
<feature type="region of interest" description="Disordered" evidence="1">
    <location>
        <begin position="254"/>
        <end position="285"/>
    </location>
</feature>
<evidence type="ECO:0008006" key="4">
    <source>
        <dbReference type="Google" id="ProtNLM"/>
    </source>
</evidence>
<feature type="non-terminal residue" evidence="2">
    <location>
        <position position="285"/>
    </location>
</feature>